<comment type="caution">
    <text evidence="4">The sequence shown here is derived from an EMBL/GenBank/DDBJ whole genome shotgun (WGS) entry which is preliminary data.</text>
</comment>
<dbReference type="PANTHER" id="PTHR45586">
    <property type="entry name" value="TPR REPEAT-CONTAINING PROTEIN PA4667"/>
    <property type="match status" value="1"/>
</dbReference>
<evidence type="ECO:0000256" key="3">
    <source>
        <dbReference type="PROSITE-ProRule" id="PRU00339"/>
    </source>
</evidence>
<dbReference type="Gene3D" id="1.25.40.10">
    <property type="entry name" value="Tetratricopeptide repeat domain"/>
    <property type="match status" value="2"/>
</dbReference>
<evidence type="ECO:0000313" key="5">
    <source>
        <dbReference type="Proteomes" id="UP001500866"/>
    </source>
</evidence>
<sequence>MHQNKTYQHQENVYPLIPEGDFYFQKGVEAFQKRNFEGAIKWLRKAIEMVPADPLYQCQMSIIYTEIGAYHTANQLLTKVLESSGSDYTDCYYLLANNYAHLGLLNDAKKYANSYLEKEPDGEFHEAAEQLIEMVDIDIDDDWLTDEEDEFLIYQETVFYHLENDDWDKALPLLEEMTTLFPGHPLVSHDYSQALFYSGYQDEAVTMETDKLEQDPNSLYSHINLAIFSYELGNITKYESHIQALKNVYPLHEQLRLRIAITFAQTEMYQEAYSRFRGLAKSTAKNYLSYYKYYSISAYRIGEPSKALSLWEEGCKRHPGLSKQDGPWV</sequence>
<dbReference type="Proteomes" id="UP001500866">
    <property type="component" value="Unassembled WGS sequence"/>
</dbReference>
<evidence type="ECO:0000256" key="2">
    <source>
        <dbReference type="ARBA" id="ARBA00022803"/>
    </source>
</evidence>
<dbReference type="SMART" id="SM00028">
    <property type="entry name" value="TPR"/>
    <property type="match status" value="2"/>
</dbReference>
<evidence type="ECO:0008006" key="6">
    <source>
        <dbReference type="Google" id="ProtNLM"/>
    </source>
</evidence>
<dbReference type="InterPro" id="IPR011990">
    <property type="entry name" value="TPR-like_helical_dom_sf"/>
</dbReference>
<reference evidence="5" key="1">
    <citation type="journal article" date="2019" name="Int. J. Syst. Evol. Microbiol.">
        <title>The Global Catalogue of Microorganisms (GCM) 10K type strain sequencing project: providing services to taxonomists for standard genome sequencing and annotation.</title>
        <authorList>
            <consortium name="The Broad Institute Genomics Platform"/>
            <consortium name="The Broad Institute Genome Sequencing Center for Infectious Disease"/>
            <person name="Wu L."/>
            <person name="Ma J."/>
        </authorList>
    </citation>
    <scope>NUCLEOTIDE SEQUENCE [LARGE SCALE GENOMIC DNA]</scope>
    <source>
        <strain evidence="5">JCM 15395</strain>
    </source>
</reference>
<keyword evidence="2 3" id="KW-0802">TPR repeat</keyword>
<dbReference type="InterPro" id="IPR051012">
    <property type="entry name" value="CellSynth/LPSAsmb/PSIAsmb"/>
</dbReference>
<proteinExistence type="predicted"/>
<evidence type="ECO:0000313" key="4">
    <source>
        <dbReference type="EMBL" id="GAA0589509.1"/>
    </source>
</evidence>
<name>A0ABP3QIA1_9BACI</name>
<accession>A0ABP3QIA1</accession>
<dbReference type="PANTHER" id="PTHR45586:SF1">
    <property type="entry name" value="LIPOPOLYSACCHARIDE ASSEMBLY PROTEIN B"/>
    <property type="match status" value="1"/>
</dbReference>
<feature type="repeat" description="TPR" evidence="3">
    <location>
        <begin position="20"/>
        <end position="53"/>
    </location>
</feature>
<organism evidence="4 5">
    <name type="scientific">Virgibacillus siamensis</name>
    <dbReference type="NCBI Taxonomy" id="480071"/>
    <lineage>
        <taxon>Bacteria</taxon>
        <taxon>Bacillati</taxon>
        <taxon>Bacillota</taxon>
        <taxon>Bacilli</taxon>
        <taxon>Bacillales</taxon>
        <taxon>Bacillaceae</taxon>
        <taxon>Virgibacillus</taxon>
    </lineage>
</organism>
<dbReference type="InterPro" id="IPR019734">
    <property type="entry name" value="TPR_rpt"/>
</dbReference>
<dbReference type="Pfam" id="PF13181">
    <property type="entry name" value="TPR_8"/>
    <property type="match status" value="1"/>
</dbReference>
<dbReference type="EMBL" id="BAAADS010000001">
    <property type="protein sequence ID" value="GAA0589509.1"/>
    <property type="molecule type" value="Genomic_DNA"/>
</dbReference>
<evidence type="ECO:0000256" key="1">
    <source>
        <dbReference type="ARBA" id="ARBA00022737"/>
    </source>
</evidence>
<keyword evidence="5" id="KW-1185">Reference proteome</keyword>
<dbReference type="PROSITE" id="PS50005">
    <property type="entry name" value="TPR"/>
    <property type="match status" value="1"/>
</dbReference>
<dbReference type="SUPFAM" id="SSF48452">
    <property type="entry name" value="TPR-like"/>
    <property type="match status" value="2"/>
</dbReference>
<protein>
    <recommendedName>
        <fullName evidence="6">Tetratricopeptide repeat protein</fullName>
    </recommendedName>
</protein>
<gene>
    <name evidence="4" type="ORF">GCM10009001_01760</name>
</gene>
<keyword evidence="1" id="KW-0677">Repeat</keyword>